<gene>
    <name evidence="5" type="ORF">PS880_01224</name>
</gene>
<dbReference type="OrthoDB" id="9778516at2"/>
<evidence type="ECO:0000256" key="2">
    <source>
        <dbReference type="ARBA" id="ARBA00022825"/>
    </source>
</evidence>
<proteinExistence type="inferred from homology"/>
<feature type="domain" description="PDZ" evidence="4">
    <location>
        <begin position="124"/>
        <end position="193"/>
    </location>
</feature>
<organism evidence="5 6">
    <name type="scientific">Pseudomonas fluorescens</name>
    <dbReference type="NCBI Taxonomy" id="294"/>
    <lineage>
        <taxon>Bacteria</taxon>
        <taxon>Pseudomonadati</taxon>
        <taxon>Pseudomonadota</taxon>
        <taxon>Gammaproteobacteria</taxon>
        <taxon>Pseudomonadales</taxon>
        <taxon>Pseudomonadaceae</taxon>
        <taxon>Pseudomonas</taxon>
    </lineage>
</organism>
<evidence type="ECO:0000256" key="3">
    <source>
        <dbReference type="SAM" id="MobiDB-lite"/>
    </source>
</evidence>
<dbReference type="PANTHER" id="PTHR22939">
    <property type="entry name" value="SERINE PROTEASE FAMILY S1C HTRA-RELATED"/>
    <property type="match status" value="1"/>
</dbReference>
<evidence type="ECO:0000256" key="1">
    <source>
        <dbReference type="ARBA" id="ARBA00010541"/>
    </source>
</evidence>
<dbReference type="Pfam" id="PF13180">
    <property type="entry name" value="PDZ_2"/>
    <property type="match status" value="1"/>
</dbReference>
<dbReference type="Proteomes" id="UP000375525">
    <property type="component" value="Unassembled WGS sequence"/>
</dbReference>
<dbReference type="PANTHER" id="PTHR22939:SF129">
    <property type="entry name" value="SERINE PROTEASE HTRA2, MITOCHONDRIAL"/>
    <property type="match status" value="1"/>
</dbReference>
<comment type="similarity">
    <text evidence="1">Belongs to the peptidase S1C family.</text>
</comment>
<keyword evidence="2" id="KW-0645">Protease</keyword>
<dbReference type="Gene3D" id="2.30.42.10">
    <property type="match status" value="1"/>
</dbReference>
<reference evidence="5 6" key="1">
    <citation type="submission" date="2019-09" db="EMBL/GenBank/DDBJ databases">
        <authorList>
            <person name="Chandra G."/>
            <person name="Truman W A."/>
        </authorList>
    </citation>
    <scope>NUCLEOTIDE SEQUENCE [LARGE SCALE GENOMIC DNA]</scope>
    <source>
        <strain evidence="5">PS880</strain>
    </source>
</reference>
<evidence type="ECO:0000313" key="5">
    <source>
        <dbReference type="EMBL" id="VVO69407.1"/>
    </source>
</evidence>
<evidence type="ECO:0000313" key="6">
    <source>
        <dbReference type="Proteomes" id="UP000375525"/>
    </source>
</evidence>
<dbReference type="RefSeq" id="WP_150779018.1">
    <property type="nucleotide sequence ID" value="NZ_CABVIH010000005.1"/>
</dbReference>
<name>A0A5E7I472_PSEFL</name>
<dbReference type="EMBL" id="CABVIH010000005">
    <property type="protein sequence ID" value="VVO69407.1"/>
    <property type="molecule type" value="Genomic_DNA"/>
</dbReference>
<dbReference type="SUPFAM" id="SSF50156">
    <property type="entry name" value="PDZ domain-like"/>
    <property type="match status" value="1"/>
</dbReference>
<keyword evidence="2" id="KW-0720">Serine protease</keyword>
<dbReference type="PROSITE" id="PS50106">
    <property type="entry name" value="PDZ"/>
    <property type="match status" value="1"/>
</dbReference>
<dbReference type="InterPro" id="IPR036034">
    <property type="entry name" value="PDZ_sf"/>
</dbReference>
<feature type="region of interest" description="Disordered" evidence="3">
    <location>
        <begin position="50"/>
        <end position="69"/>
    </location>
</feature>
<dbReference type="SMART" id="SM00228">
    <property type="entry name" value="PDZ"/>
    <property type="match status" value="1"/>
</dbReference>
<sequence length="382" mass="41017">MPSSCFKFLGLVLMATSITGCVDPVGLVFNTDEVLAYHFGTNQPSPTVAANVSATDTGSGTASNQTPNTSNYYDSLNCDELRNTITVYESPTYRSQPSMVAAAGYAKLAFTQKGCVTESSSTPAAPVIEKAKGYLGARLLPIESTTLKSLKIDSEHGVLVVQVIEGSPAFKAGIQVDDIITTFNGQSVTTPEALTTSIQNTRIGFSSTLEIWRKSKVKEITAVISQAPSITTISPASSSNLSNNATAETSTIIKPASDPLHSYCFAMVTRSQTGTGPTESSGFLTPAWQDIPLSNTLAKNTLNQFHNYLRVQPDKFLEPTAPVCTDKLFTCTAVVQDMQWLTLYSQAASVLCYATREEAALGISTIAKSYPYFQTKTWQPTR</sequence>
<protein>
    <recommendedName>
        <fullName evidence="4">PDZ domain-containing protein</fullName>
    </recommendedName>
</protein>
<dbReference type="AlphaFoldDB" id="A0A5E7I472"/>
<dbReference type="PROSITE" id="PS51257">
    <property type="entry name" value="PROKAR_LIPOPROTEIN"/>
    <property type="match status" value="1"/>
</dbReference>
<keyword evidence="2" id="KW-0378">Hydrolase</keyword>
<evidence type="ECO:0000259" key="4">
    <source>
        <dbReference type="PROSITE" id="PS50106"/>
    </source>
</evidence>
<dbReference type="InterPro" id="IPR001478">
    <property type="entry name" value="PDZ"/>
</dbReference>
<accession>A0A5E7I472</accession>